<keyword evidence="5 7" id="KW-1133">Transmembrane helix</keyword>
<keyword evidence="3 7" id="KW-1003">Cell membrane</keyword>
<evidence type="ECO:0000256" key="7">
    <source>
        <dbReference type="RuleBase" id="RU367016"/>
    </source>
</evidence>
<feature type="transmembrane region" description="Helical" evidence="7">
    <location>
        <begin position="191"/>
        <end position="209"/>
    </location>
</feature>
<feature type="transmembrane region" description="Helical" evidence="7">
    <location>
        <begin position="157"/>
        <end position="179"/>
    </location>
</feature>
<dbReference type="PANTHER" id="PTHR30353:SF0">
    <property type="entry name" value="TRANSMEMBRANE PROTEIN"/>
    <property type="match status" value="1"/>
</dbReference>
<dbReference type="Proteomes" id="UP000523955">
    <property type="component" value="Unassembled WGS sequence"/>
</dbReference>
<evidence type="ECO:0000256" key="1">
    <source>
        <dbReference type="ARBA" id="ARBA00004651"/>
    </source>
</evidence>
<proteinExistence type="inferred from homology"/>
<organism evidence="9 10">
    <name type="scientific">Nocardioides luti</name>
    <dbReference type="NCBI Taxonomy" id="2761101"/>
    <lineage>
        <taxon>Bacteria</taxon>
        <taxon>Bacillati</taxon>
        <taxon>Actinomycetota</taxon>
        <taxon>Actinomycetes</taxon>
        <taxon>Propionibacteriales</taxon>
        <taxon>Nocardioidaceae</taxon>
        <taxon>Nocardioides</taxon>
    </lineage>
</organism>
<dbReference type="EMBL" id="JACKXE010000001">
    <property type="protein sequence ID" value="MBB6627900.1"/>
    <property type="molecule type" value="Genomic_DNA"/>
</dbReference>
<keyword evidence="6 7" id="KW-0472">Membrane</keyword>
<reference evidence="9 10" key="1">
    <citation type="submission" date="2020-08" db="EMBL/GenBank/DDBJ databases">
        <authorList>
            <person name="Seo M.-J."/>
        </authorList>
    </citation>
    <scope>NUCLEOTIDE SEQUENCE [LARGE SCALE GENOMIC DNA]</scope>
    <source>
        <strain evidence="9 10">KIGAM211</strain>
    </source>
</reference>
<gene>
    <name evidence="9" type="ORF">H5V45_11280</name>
</gene>
<dbReference type="InterPro" id="IPR032816">
    <property type="entry name" value="VTT_dom"/>
</dbReference>
<dbReference type="GO" id="GO:0005886">
    <property type="term" value="C:plasma membrane"/>
    <property type="evidence" value="ECO:0007669"/>
    <property type="project" value="UniProtKB-SubCell"/>
</dbReference>
<evidence type="ECO:0000313" key="10">
    <source>
        <dbReference type="Proteomes" id="UP000523955"/>
    </source>
</evidence>
<dbReference type="PANTHER" id="PTHR30353">
    <property type="entry name" value="INNER MEMBRANE PROTEIN DEDA-RELATED"/>
    <property type="match status" value="1"/>
</dbReference>
<feature type="domain" description="VTT" evidence="8">
    <location>
        <begin position="43"/>
        <end position="176"/>
    </location>
</feature>
<feature type="transmembrane region" description="Helical" evidence="7">
    <location>
        <begin position="20"/>
        <end position="40"/>
    </location>
</feature>
<evidence type="ECO:0000256" key="5">
    <source>
        <dbReference type="ARBA" id="ARBA00022989"/>
    </source>
</evidence>
<keyword evidence="4 7" id="KW-0812">Transmembrane</keyword>
<comment type="subcellular location">
    <subcellularLocation>
        <location evidence="1 7">Cell membrane</location>
        <topology evidence="1 7">Multi-pass membrane protein</topology>
    </subcellularLocation>
</comment>
<dbReference type="AlphaFoldDB" id="A0A7X0VB10"/>
<evidence type="ECO:0000313" key="9">
    <source>
        <dbReference type="EMBL" id="MBB6627900.1"/>
    </source>
</evidence>
<accession>A0A7X0VB10</accession>
<evidence type="ECO:0000259" key="8">
    <source>
        <dbReference type="Pfam" id="PF09335"/>
    </source>
</evidence>
<dbReference type="Pfam" id="PF09335">
    <property type="entry name" value="VTT_dom"/>
    <property type="match status" value="1"/>
</dbReference>
<comment type="similarity">
    <text evidence="2 7">Belongs to the DedA family.</text>
</comment>
<feature type="transmembrane region" description="Helical" evidence="7">
    <location>
        <begin position="47"/>
        <end position="67"/>
    </location>
</feature>
<keyword evidence="10" id="KW-1185">Reference proteome</keyword>
<feature type="transmembrane region" description="Helical" evidence="7">
    <location>
        <begin position="73"/>
        <end position="92"/>
    </location>
</feature>
<sequence length="236" mass="25087">MLLMSTPLSFLDAASLLDRFGGSFIWLSAALLLVECGLLFPFLPGDSLLFAVGLFVAGGQVDVLGSSVPGLELVAALAVLAVAALAGNLVGYEIGRALGPRVYGHTGRLVSRALLDRARTFLELRGGPTLVVARFVPFVRTYVTLVAGITRLDRRRFVTASAVGAVLWTATITLLGFFLGSVPWVGDNIDVAITALALFTVAPVALEAARRRWRHRHPRPVVAEPAPVASSWRLCG</sequence>
<comment type="caution">
    <text evidence="9">The sequence shown here is derived from an EMBL/GenBank/DDBJ whole genome shotgun (WGS) entry which is preliminary data.</text>
</comment>
<protein>
    <submittedName>
        <fullName evidence="9">VTT domain-containing protein</fullName>
    </submittedName>
</protein>
<dbReference type="InterPro" id="IPR032818">
    <property type="entry name" value="DedA-like"/>
</dbReference>
<evidence type="ECO:0000256" key="3">
    <source>
        <dbReference type="ARBA" id="ARBA00022475"/>
    </source>
</evidence>
<evidence type="ECO:0000256" key="4">
    <source>
        <dbReference type="ARBA" id="ARBA00022692"/>
    </source>
</evidence>
<evidence type="ECO:0000256" key="2">
    <source>
        <dbReference type="ARBA" id="ARBA00010792"/>
    </source>
</evidence>
<evidence type="ECO:0000256" key="6">
    <source>
        <dbReference type="ARBA" id="ARBA00023136"/>
    </source>
</evidence>
<name>A0A7X0VB10_9ACTN</name>